<organism evidence="2 3">
    <name type="scientific">Rhizobium quercicola</name>
    <dbReference type="NCBI Taxonomy" id="2901226"/>
    <lineage>
        <taxon>Bacteria</taxon>
        <taxon>Pseudomonadati</taxon>
        <taxon>Pseudomonadota</taxon>
        <taxon>Alphaproteobacteria</taxon>
        <taxon>Hyphomicrobiales</taxon>
        <taxon>Rhizobiaceae</taxon>
        <taxon>Rhizobium/Agrobacterium group</taxon>
        <taxon>Rhizobium</taxon>
    </lineage>
</organism>
<keyword evidence="1" id="KW-1133">Transmembrane helix</keyword>
<evidence type="ECO:0008006" key="4">
    <source>
        <dbReference type="Google" id="ProtNLM"/>
    </source>
</evidence>
<sequence length="451" mass="47544">MMRTVLLCAQAAMVVCLLAGTLLSQSLLLDAAAGFALAAVALQWRHLGPLPRIFVGIGIACALGVAILRPDQVGQLRDALRQGVAFAALLSVLGMLRHPVRRSPLMLKAAHCLLRVPTRRRYAAVNVGGHVLSLLFNVGIIPLLDDLLAHEDDRRPDPVRRRHLLLAGMRGTVLMTLWSPMGVGFAIVTTSIPTLDPVPFMALAFATSMVFLAATCMAGTAAAPGTSDEGRAPNAAVLPQPLVLVLLATLALLALAVGLHEISGLSFILATVFVLPVFALFWLLAEPTPAPLRRDLADMLAGMNDMRTEAAIYLSAAVIGTAISLAIREQGVWQDLQTLAPPGLAVLFVCLLAIPMAGAAFLPHSVLVILLAQLLGTSALGLQHPMSLALALMCAWAIAIALSPISAMSLMTGALTRTPPYVVSLRWNLGFAAMLMILSMAVVATLYGLGY</sequence>
<feature type="transmembrane region" description="Helical" evidence="1">
    <location>
        <begin position="200"/>
        <end position="223"/>
    </location>
</feature>
<evidence type="ECO:0000313" key="3">
    <source>
        <dbReference type="Proteomes" id="UP001139089"/>
    </source>
</evidence>
<feature type="transmembrane region" description="Helical" evidence="1">
    <location>
        <begin position="123"/>
        <end position="144"/>
    </location>
</feature>
<evidence type="ECO:0000256" key="1">
    <source>
        <dbReference type="SAM" id="Phobius"/>
    </source>
</evidence>
<reference evidence="2" key="1">
    <citation type="submission" date="2021-12" db="EMBL/GenBank/DDBJ databases">
        <authorList>
            <person name="Li Y."/>
        </authorList>
    </citation>
    <scope>NUCLEOTIDE SEQUENCE</scope>
    <source>
        <strain evidence="2">DKSPLA3</strain>
    </source>
</reference>
<dbReference type="Proteomes" id="UP001139089">
    <property type="component" value="Unassembled WGS sequence"/>
</dbReference>
<feature type="transmembrane region" description="Helical" evidence="1">
    <location>
        <begin position="235"/>
        <end position="259"/>
    </location>
</feature>
<proteinExistence type="predicted"/>
<protein>
    <recommendedName>
        <fullName evidence="4">H+/citrate symporter</fullName>
    </recommendedName>
</protein>
<evidence type="ECO:0000313" key="2">
    <source>
        <dbReference type="EMBL" id="MCD7107834.1"/>
    </source>
</evidence>
<dbReference type="EMBL" id="JAJOZR010000001">
    <property type="protein sequence ID" value="MCD7107834.1"/>
    <property type="molecule type" value="Genomic_DNA"/>
</dbReference>
<keyword evidence="1" id="KW-0472">Membrane</keyword>
<feature type="transmembrane region" description="Helical" evidence="1">
    <location>
        <begin position="265"/>
        <end position="285"/>
    </location>
</feature>
<feature type="transmembrane region" description="Helical" evidence="1">
    <location>
        <begin position="387"/>
        <end position="407"/>
    </location>
</feature>
<dbReference type="RefSeq" id="WP_231811554.1">
    <property type="nucleotide sequence ID" value="NZ_JAJOZR010000001.1"/>
</dbReference>
<gene>
    <name evidence="2" type="ORF">LRX75_02150</name>
</gene>
<keyword evidence="3" id="KW-1185">Reference proteome</keyword>
<feature type="transmembrane region" description="Helical" evidence="1">
    <location>
        <begin position="51"/>
        <end position="68"/>
    </location>
</feature>
<feature type="transmembrane region" description="Helical" evidence="1">
    <location>
        <begin position="306"/>
        <end position="326"/>
    </location>
</feature>
<feature type="transmembrane region" description="Helical" evidence="1">
    <location>
        <begin position="164"/>
        <end position="188"/>
    </location>
</feature>
<feature type="transmembrane region" description="Helical" evidence="1">
    <location>
        <begin position="427"/>
        <end position="449"/>
    </location>
</feature>
<keyword evidence="1" id="KW-0812">Transmembrane</keyword>
<dbReference type="AlphaFoldDB" id="A0A9X1NPV4"/>
<comment type="caution">
    <text evidence="2">The sequence shown here is derived from an EMBL/GenBank/DDBJ whole genome shotgun (WGS) entry which is preliminary data.</text>
</comment>
<feature type="transmembrane region" description="Helical" evidence="1">
    <location>
        <begin position="346"/>
        <end position="375"/>
    </location>
</feature>
<name>A0A9X1NPV4_9HYPH</name>
<accession>A0A9X1NPV4</accession>